<dbReference type="EMBL" id="DF820490">
    <property type="protein sequence ID" value="GAK31066.1"/>
    <property type="molecule type" value="Genomic_DNA"/>
</dbReference>
<keyword evidence="3" id="KW-1185">Reference proteome</keyword>
<evidence type="ECO:0000256" key="1">
    <source>
        <dbReference type="SAM" id="Phobius"/>
    </source>
</evidence>
<dbReference type="AlphaFoldDB" id="A0A069D128"/>
<organism evidence="2 3">
    <name type="scientific">Weissella oryzae (strain DSM 25784 / JCM 18191 / LMG 30913 / SG25)</name>
    <dbReference type="NCBI Taxonomy" id="1329250"/>
    <lineage>
        <taxon>Bacteria</taxon>
        <taxon>Bacillati</taxon>
        <taxon>Bacillota</taxon>
        <taxon>Bacilli</taxon>
        <taxon>Lactobacillales</taxon>
        <taxon>Lactobacillaceae</taxon>
        <taxon>Weissella</taxon>
    </lineage>
</organism>
<evidence type="ECO:0000313" key="3">
    <source>
        <dbReference type="Proteomes" id="UP000030643"/>
    </source>
</evidence>
<feature type="transmembrane region" description="Helical" evidence="1">
    <location>
        <begin position="99"/>
        <end position="124"/>
    </location>
</feature>
<dbReference type="RefSeq" id="WP_027699100.1">
    <property type="nucleotide sequence ID" value="NZ_DF820490.1"/>
</dbReference>
<name>A0A069D128_WEIOS</name>
<proteinExistence type="predicted"/>
<keyword evidence="1" id="KW-0812">Transmembrane</keyword>
<protein>
    <submittedName>
        <fullName evidence="2">Ribosome-associated protein</fullName>
    </submittedName>
</protein>
<feature type="transmembrane region" description="Helical" evidence="1">
    <location>
        <begin position="64"/>
        <end position="87"/>
    </location>
</feature>
<keyword evidence="1" id="KW-0472">Membrane</keyword>
<evidence type="ECO:0000313" key="2">
    <source>
        <dbReference type="EMBL" id="GAK31066.1"/>
    </source>
</evidence>
<keyword evidence="1" id="KW-1133">Transmembrane helix</keyword>
<gene>
    <name evidence="2" type="ORF">WOSG25_070430</name>
</gene>
<dbReference type="Proteomes" id="UP000030643">
    <property type="component" value="Unassembled WGS sequence"/>
</dbReference>
<accession>A0A069D128</accession>
<sequence length="150" mass="17592">MAENRRSTLELLSYFFSRQRADDRYILAKQTYEKLKIDSLENEFNRVKIQYGWHQDIYKILSKVLVWIGAAATFGLVAKVGMFFLHTNKKMAGYSPDQIQFAMLVTSLFLLTLVIILIIGLISYRKYINILKNRVDMIKKILKDRGDIFD</sequence>
<reference evidence="3" key="1">
    <citation type="journal article" date="2014" name="Genome Announc.">
        <title>Draft genome sequence of Weissella oryzae SG25T, isolated from fermented rice grains.</title>
        <authorList>
            <person name="Tanizawa Y."/>
            <person name="Fujisawa T."/>
            <person name="Mochizuki T."/>
            <person name="Kaminuma E."/>
            <person name="Suzuki Y."/>
            <person name="Nakamura Y."/>
            <person name="Tohno M."/>
        </authorList>
    </citation>
    <scope>NUCLEOTIDE SEQUENCE [LARGE SCALE GENOMIC DNA]</scope>
    <source>
        <strain evidence="3">DSM 25784 / JCM 18191 / LMG 30913 / SG25</strain>
    </source>
</reference>
<dbReference type="STRING" id="1329250.WOSG25_070430"/>